<protein>
    <submittedName>
        <fullName evidence="1">Uncharacterized protein</fullName>
    </submittedName>
</protein>
<proteinExistence type="predicted"/>
<sequence>MSDPKSLVYALHDSLMLLAPRGWTKVELGITKTDEGLRVTELNTKGEGGKNPRPMPMLHVDAREEAGRLSEALTDLSARLGNRWRPGKVIVERPGTEFADWKFLRNDSSVAWFTRLDRSEVHSLLITDALFDTVEGTERAFHDLQGQLQQRLGRVDGFAYDPEHGVLRLDRPSGAIELPAQVVGTYLPDLFTWMWSWSDPSARDASSGRVRRICQPDLKPDGMAAFWRPNFHCDEGFAWALAGNVAVSIGARGLFRAWPPGADGALFFAIMDLPPAN</sequence>
<dbReference type="EMBL" id="QFQP01000008">
    <property type="protein sequence ID" value="PZR13958.1"/>
    <property type="molecule type" value="Genomic_DNA"/>
</dbReference>
<evidence type="ECO:0000313" key="2">
    <source>
        <dbReference type="Proteomes" id="UP000249061"/>
    </source>
</evidence>
<gene>
    <name evidence="1" type="ORF">DI536_11575</name>
</gene>
<comment type="caution">
    <text evidence="1">The sequence shown here is derived from an EMBL/GenBank/DDBJ whole genome shotgun (WGS) entry which is preliminary data.</text>
</comment>
<name>A0A2W5UXN0_9BACT</name>
<reference evidence="1 2" key="1">
    <citation type="submission" date="2017-08" db="EMBL/GenBank/DDBJ databases">
        <title>Infants hospitalized years apart are colonized by the same room-sourced microbial strains.</title>
        <authorList>
            <person name="Brooks B."/>
            <person name="Olm M.R."/>
            <person name="Firek B.A."/>
            <person name="Baker R."/>
            <person name="Thomas B.C."/>
            <person name="Morowitz M.J."/>
            <person name="Banfield J.F."/>
        </authorList>
    </citation>
    <scope>NUCLEOTIDE SEQUENCE [LARGE SCALE GENOMIC DNA]</scope>
    <source>
        <strain evidence="1">S2_003_000_R2_14</strain>
    </source>
</reference>
<organism evidence="1 2">
    <name type="scientific">Archangium gephyra</name>
    <dbReference type="NCBI Taxonomy" id="48"/>
    <lineage>
        <taxon>Bacteria</taxon>
        <taxon>Pseudomonadati</taxon>
        <taxon>Myxococcota</taxon>
        <taxon>Myxococcia</taxon>
        <taxon>Myxococcales</taxon>
        <taxon>Cystobacterineae</taxon>
        <taxon>Archangiaceae</taxon>
        <taxon>Archangium</taxon>
    </lineage>
</organism>
<dbReference type="Pfam" id="PF21813">
    <property type="entry name" value="DUF6882"/>
    <property type="match status" value="1"/>
</dbReference>
<dbReference type="AlphaFoldDB" id="A0A2W5UXN0"/>
<evidence type="ECO:0000313" key="1">
    <source>
        <dbReference type="EMBL" id="PZR13958.1"/>
    </source>
</evidence>
<accession>A0A2W5UXN0</accession>
<dbReference type="InterPro" id="IPR049249">
    <property type="entry name" value="DUF6882"/>
</dbReference>
<dbReference type="Proteomes" id="UP000249061">
    <property type="component" value="Unassembled WGS sequence"/>
</dbReference>